<feature type="domain" description="ABC transmembrane type-1" evidence="8">
    <location>
        <begin position="62"/>
        <end position="250"/>
    </location>
</feature>
<dbReference type="RefSeq" id="WP_065247501.1">
    <property type="nucleotide sequence ID" value="NZ_CP012117.1"/>
</dbReference>
<keyword evidence="3" id="KW-1003">Cell membrane</keyword>
<feature type="transmembrane region" description="Helical" evidence="7">
    <location>
        <begin position="99"/>
        <end position="123"/>
    </location>
</feature>
<evidence type="ECO:0000259" key="8">
    <source>
        <dbReference type="PROSITE" id="PS50928"/>
    </source>
</evidence>
<evidence type="ECO:0000313" key="10">
    <source>
        <dbReference type="Proteomes" id="UP000092596"/>
    </source>
</evidence>
<feature type="transmembrane region" description="Helical" evidence="7">
    <location>
        <begin position="66"/>
        <end position="87"/>
    </location>
</feature>
<evidence type="ECO:0000313" key="9">
    <source>
        <dbReference type="EMBL" id="ANP27259.1"/>
    </source>
</evidence>
<keyword evidence="5 7" id="KW-1133">Transmembrane helix</keyword>
<evidence type="ECO:0000256" key="6">
    <source>
        <dbReference type="ARBA" id="ARBA00023136"/>
    </source>
</evidence>
<dbReference type="InterPro" id="IPR035906">
    <property type="entry name" value="MetI-like_sf"/>
</dbReference>
<sequence length="266" mass="28734">MPRKIASGLAALALLLVVAGPIVWLALHAFATEWRVPNLLPAGLTFEWWGKVFGTPKFVTSILNSLMFAVLSTTLTALICMPAAYAFGRMQFPGRTVMLLGLFATNAFPKMGLFVSIAALYYAFNLMETIPGVTIAHMLGQVVFLTWIPAASFAAVPRRLEDAARDSGAGWLRTFVSVTLPLAAPGYFVALIMAFLASWDEAQATYLVGAPSYSTMPTELYTLVLNSPEQVAAVFSIMLTVPSVVLLLLVRKHIMGGALAEGFQIR</sequence>
<evidence type="ECO:0000256" key="1">
    <source>
        <dbReference type="ARBA" id="ARBA00004651"/>
    </source>
</evidence>
<organism evidence="9 10">
    <name type="scientific">Dermabacter vaginalis</name>
    <dbReference type="NCBI Taxonomy" id="1630135"/>
    <lineage>
        <taxon>Bacteria</taxon>
        <taxon>Bacillati</taxon>
        <taxon>Actinomycetota</taxon>
        <taxon>Actinomycetes</taxon>
        <taxon>Micrococcales</taxon>
        <taxon>Dermabacteraceae</taxon>
        <taxon>Dermabacter</taxon>
    </lineage>
</organism>
<protein>
    <recommendedName>
        <fullName evidence="8">ABC transmembrane type-1 domain-containing protein</fullName>
    </recommendedName>
</protein>
<dbReference type="GO" id="GO:0005886">
    <property type="term" value="C:plasma membrane"/>
    <property type="evidence" value="ECO:0007669"/>
    <property type="project" value="UniProtKB-SubCell"/>
</dbReference>
<dbReference type="PROSITE" id="PS50928">
    <property type="entry name" value="ABC_TM1"/>
    <property type="match status" value="1"/>
</dbReference>
<evidence type="ECO:0000256" key="3">
    <source>
        <dbReference type="ARBA" id="ARBA00022475"/>
    </source>
</evidence>
<dbReference type="EMBL" id="CP012117">
    <property type="protein sequence ID" value="ANP27259.1"/>
    <property type="molecule type" value="Genomic_DNA"/>
</dbReference>
<proteinExistence type="predicted"/>
<dbReference type="InterPro" id="IPR000515">
    <property type="entry name" value="MetI-like"/>
</dbReference>
<feature type="transmembrane region" description="Helical" evidence="7">
    <location>
        <begin position="175"/>
        <end position="197"/>
    </location>
</feature>
<evidence type="ECO:0000256" key="4">
    <source>
        <dbReference type="ARBA" id="ARBA00022692"/>
    </source>
</evidence>
<dbReference type="CDD" id="cd06261">
    <property type="entry name" value="TM_PBP2"/>
    <property type="match status" value="1"/>
</dbReference>
<comment type="subcellular location">
    <subcellularLocation>
        <location evidence="1">Cell membrane</location>
        <topology evidence="1">Multi-pass membrane protein</topology>
    </subcellularLocation>
</comment>
<name>A0A1B0ZGZ8_9MICO</name>
<evidence type="ECO:0000256" key="7">
    <source>
        <dbReference type="SAM" id="Phobius"/>
    </source>
</evidence>
<evidence type="ECO:0000256" key="2">
    <source>
        <dbReference type="ARBA" id="ARBA00022448"/>
    </source>
</evidence>
<dbReference type="PANTHER" id="PTHR32243">
    <property type="entry name" value="MALTOSE TRANSPORT SYSTEM PERMEASE-RELATED"/>
    <property type="match status" value="1"/>
</dbReference>
<dbReference type="InterPro" id="IPR050901">
    <property type="entry name" value="BP-dep_ABC_trans_perm"/>
</dbReference>
<dbReference type="SUPFAM" id="SSF161098">
    <property type="entry name" value="MetI-like"/>
    <property type="match status" value="1"/>
</dbReference>
<feature type="transmembrane region" description="Helical" evidence="7">
    <location>
        <begin position="231"/>
        <end position="250"/>
    </location>
</feature>
<dbReference type="Gene3D" id="1.10.3720.10">
    <property type="entry name" value="MetI-like"/>
    <property type="match status" value="1"/>
</dbReference>
<dbReference type="Proteomes" id="UP000092596">
    <property type="component" value="Chromosome"/>
</dbReference>
<dbReference type="STRING" id="1630135.DAD186_07090"/>
<keyword evidence="4 7" id="KW-0812">Transmembrane</keyword>
<keyword evidence="6 7" id="KW-0472">Membrane</keyword>
<dbReference type="PANTHER" id="PTHR32243:SF18">
    <property type="entry name" value="INNER MEMBRANE ABC TRANSPORTER PERMEASE PROTEIN YCJP"/>
    <property type="match status" value="1"/>
</dbReference>
<reference evidence="9 10" key="1">
    <citation type="submission" date="2015-06" db="EMBL/GenBank/DDBJ databases">
        <title>Investigation of pathophysiology for high-risk pregnancy and development of treatment modality based on it.</title>
        <authorList>
            <person name="Kim B.-C."/>
            <person name="Lim S."/>
        </authorList>
    </citation>
    <scope>NUCLEOTIDE SEQUENCE [LARGE SCALE GENOMIC DNA]</scope>
    <source>
        <strain evidence="9 10">AD1-86</strain>
    </source>
</reference>
<accession>A0A1B0ZGZ8</accession>
<gene>
    <name evidence="9" type="ORF">DAD186_07090</name>
</gene>
<feature type="transmembrane region" description="Helical" evidence="7">
    <location>
        <begin position="135"/>
        <end position="155"/>
    </location>
</feature>
<keyword evidence="2" id="KW-0813">Transport</keyword>
<evidence type="ECO:0000256" key="5">
    <source>
        <dbReference type="ARBA" id="ARBA00022989"/>
    </source>
</evidence>
<dbReference type="AlphaFoldDB" id="A0A1B0ZGZ8"/>
<dbReference type="KEGG" id="dva:DAD186_07090"/>
<dbReference type="GO" id="GO:0055085">
    <property type="term" value="P:transmembrane transport"/>
    <property type="evidence" value="ECO:0007669"/>
    <property type="project" value="InterPro"/>
</dbReference>